<sequence length="236" mass="26346">MCGTAICQICFEPEEGFRLSTCHDFFCWDCFSKYVDDVLLATRGFTGATIKCPSCRQLVLEEDWVPHAEPSTVTRYRVLSDPFRPFMRFCLECGAGNAALARPKLPSSDQDARENWQRQQLQHIKQFPCTQCITCHAPLCLKCGEASHHIGLSCHAYASKLAASPSPRKETIGWILANCWPCPECGIIIQTRVDEGCNKTSCPYCLTSLCGICGCDWSSSNCSYFKCSNSHRTIEA</sequence>
<name>A0ACC2RJZ7_9FUNG</name>
<protein>
    <submittedName>
        <fullName evidence="1">Uncharacterized protein</fullName>
    </submittedName>
</protein>
<accession>A0ACC2RJZ7</accession>
<evidence type="ECO:0000313" key="1">
    <source>
        <dbReference type="EMBL" id="KAJ9050413.1"/>
    </source>
</evidence>
<gene>
    <name evidence="1" type="ORF">DSO57_1014636</name>
</gene>
<evidence type="ECO:0000313" key="2">
    <source>
        <dbReference type="Proteomes" id="UP001165960"/>
    </source>
</evidence>
<comment type="caution">
    <text evidence="1">The sequence shown here is derived from an EMBL/GenBank/DDBJ whole genome shotgun (WGS) entry which is preliminary data.</text>
</comment>
<proteinExistence type="predicted"/>
<keyword evidence="2" id="KW-1185">Reference proteome</keyword>
<dbReference type="Proteomes" id="UP001165960">
    <property type="component" value="Unassembled WGS sequence"/>
</dbReference>
<dbReference type="EMBL" id="QTSX02007156">
    <property type="protein sequence ID" value="KAJ9050413.1"/>
    <property type="molecule type" value="Genomic_DNA"/>
</dbReference>
<organism evidence="1 2">
    <name type="scientific">Entomophthora muscae</name>
    <dbReference type="NCBI Taxonomy" id="34485"/>
    <lineage>
        <taxon>Eukaryota</taxon>
        <taxon>Fungi</taxon>
        <taxon>Fungi incertae sedis</taxon>
        <taxon>Zoopagomycota</taxon>
        <taxon>Entomophthoromycotina</taxon>
        <taxon>Entomophthoromycetes</taxon>
        <taxon>Entomophthorales</taxon>
        <taxon>Entomophthoraceae</taxon>
        <taxon>Entomophthora</taxon>
    </lineage>
</organism>
<reference evidence="1" key="1">
    <citation type="submission" date="2022-04" db="EMBL/GenBank/DDBJ databases">
        <title>Genome of the entomopathogenic fungus Entomophthora muscae.</title>
        <authorList>
            <person name="Elya C."/>
            <person name="Lovett B.R."/>
            <person name="Lee E."/>
            <person name="Macias A.M."/>
            <person name="Hajek A.E."/>
            <person name="De Bivort B.L."/>
            <person name="Kasson M.T."/>
            <person name="De Fine Licht H.H."/>
            <person name="Stajich J.E."/>
        </authorList>
    </citation>
    <scope>NUCLEOTIDE SEQUENCE</scope>
    <source>
        <strain evidence="1">Berkeley</strain>
    </source>
</reference>